<evidence type="ECO:0000256" key="1">
    <source>
        <dbReference type="ARBA" id="ARBA00006599"/>
    </source>
</evidence>
<evidence type="ECO:0000313" key="2">
    <source>
        <dbReference type="EMBL" id="NNU15182.1"/>
    </source>
</evidence>
<sequence>MRYDLIFAGGGLASSLTAYRLAQLRPELKLAIAEKGEAAGGNHTWCFHGTDVTPGQLSWLDPFITTRWMEGQDVRFPQRARTLSTPYFSATSDRLAEVMAASPVTLLTDAEAVAISPGKVTLADQSTLEGTVLDGRGAQASEHINVAFQKFLGLEVRFKEPHGLTRPIIMDATVPQTDGYRFVYVLPFSEDTALLEDTYYADGAQFSREELRDGLSRYAAKQGWEIAEVIREEEGVLPIVLEGDIDAYYESFRGEPAPVGLRAALFHPVTGYSLPEAAGLADKIAQQTDFSPENLARVVEAHAKERWHAHRFSRLLNRMLFRAADPALRYVVLQRFYGLPQGLIERFYAGQTTLGDKARILAGKPPVPISRAIRALAPASPRKDVRA</sequence>
<name>A0A7Y3RJF0_9PROT</name>
<dbReference type="EMBL" id="JABFCX010000002">
    <property type="protein sequence ID" value="NNU15182.1"/>
    <property type="molecule type" value="Genomic_DNA"/>
</dbReference>
<keyword evidence="2" id="KW-0413">Isomerase</keyword>
<comment type="similarity">
    <text evidence="1">Belongs to the lycopene cyclase family.</text>
</comment>
<organism evidence="2 3">
    <name type="scientific">Parvularcula mediterranea</name>
    <dbReference type="NCBI Taxonomy" id="2732508"/>
    <lineage>
        <taxon>Bacteria</taxon>
        <taxon>Pseudomonadati</taxon>
        <taxon>Pseudomonadota</taxon>
        <taxon>Alphaproteobacteria</taxon>
        <taxon>Parvularculales</taxon>
        <taxon>Parvularculaceae</taxon>
        <taxon>Parvularcula</taxon>
    </lineage>
</organism>
<reference evidence="2 3" key="1">
    <citation type="submission" date="2020-05" db="EMBL/GenBank/DDBJ databases">
        <title>Parvularcula mediterraneae sp. nov., isolated from polypropylene straw from shallow seawater of the seashore of Laganas in Zakynthos island, Greece.</title>
        <authorList>
            <person name="Szabo I."/>
            <person name="Al-Omari J."/>
            <person name="Rado J."/>
            <person name="Szerdahelyi G.S."/>
        </authorList>
    </citation>
    <scope>NUCLEOTIDE SEQUENCE [LARGE SCALE GENOMIC DNA]</scope>
    <source>
        <strain evidence="2 3">ZS-1/3</strain>
    </source>
</reference>
<dbReference type="NCBIfam" id="TIGR01790">
    <property type="entry name" value="carotene-cycl"/>
    <property type="match status" value="1"/>
</dbReference>
<dbReference type="NCBIfam" id="TIGR01789">
    <property type="entry name" value="lycopene_cycl"/>
    <property type="match status" value="1"/>
</dbReference>
<proteinExistence type="inferred from homology"/>
<accession>A0A7Y3RJF0</accession>
<dbReference type="GO" id="GO:0045436">
    <property type="term" value="F:lycopene beta cyclase activity"/>
    <property type="evidence" value="ECO:0007669"/>
    <property type="project" value="InterPro"/>
</dbReference>
<protein>
    <submittedName>
        <fullName evidence="2">Lycopene beta-cyclase CrtY</fullName>
        <ecNumber evidence="2">5.5.1.19</ecNumber>
    </submittedName>
</protein>
<dbReference type="RefSeq" id="WP_173196461.1">
    <property type="nucleotide sequence ID" value="NZ_JABFCX010000002.1"/>
</dbReference>
<keyword evidence="3" id="KW-1185">Reference proteome</keyword>
<dbReference type="Proteomes" id="UP000536835">
    <property type="component" value="Unassembled WGS sequence"/>
</dbReference>
<dbReference type="InterPro" id="IPR008461">
    <property type="entry name" value="CrtY"/>
</dbReference>
<evidence type="ECO:0000313" key="3">
    <source>
        <dbReference type="Proteomes" id="UP000536835"/>
    </source>
</evidence>
<gene>
    <name evidence="2" type="primary">crtY</name>
    <name evidence="2" type="ORF">HK107_02435</name>
</gene>
<dbReference type="Pfam" id="PF05834">
    <property type="entry name" value="Lycopene_cycl"/>
    <property type="match status" value="1"/>
</dbReference>
<dbReference type="GO" id="GO:0016117">
    <property type="term" value="P:carotenoid biosynthetic process"/>
    <property type="evidence" value="ECO:0007669"/>
    <property type="project" value="InterPro"/>
</dbReference>
<dbReference type="GO" id="GO:0016705">
    <property type="term" value="F:oxidoreductase activity, acting on paired donors, with incorporation or reduction of molecular oxygen"/>
    <property type="evidence" value="ECO:0007669"/>
    <property type="project" value="InterPro"/>
</dbReference>
<dbReference type="SUPFAM" id="SSF51905">
    <property type="entry name" value="FAD/NAD(P)-binding domain"/>
    <property type="match status" value="1"/>
</dbReference>
<dbReference type="InterPro" id="IPR036188">
    <property type="entry name" value="FAD/NAD-bd_sf"/>
</dbReference>
<dbReference type="EC" id="5.5.1.19" evidence="2"/>
<dbReference type="InterPro" id="IPR010108">
    <property type="entry name" value="Lycopene_cyclase_b/e"/>
</dbReference>
<dbReference type="AlphaFoldDB" id="A0A7Y3RJF0"/>
<comment type="caution">
    <text evidence="2">The sequence shown here is derived from an EMBL/GenBank/DDBJ whole genome shotgun (WGS) entry which is preliminary data.</text>
</comment>